<dbReference type="Proteomes" id="UP000248214">
    <property type="component" value="Unassembled WGS sequence"/>
</dbReference>
<dbReference type="OrthoDB" id="2437863at2"/>
<comment type="caution">
    <text evidence="1">The sequence shown here is derived from an EMBL/GenBank/DDBJ whole genome shotgun (WGS) entry which is preliminary data.</text>
</comment>
<gene>
    <name evidence="1" type="ORF">CR194_05205</name>
</gene>
<proteinExistence type="predicted"/>
<evidence type="ECO:0000313" key="1">
    <source>
        <dbReference type="EMBL" id="PYZ94922.1"/>
    </source>
</evidence>
<accession>A0A323TIG6</accession>
<sequence length="212" mass="25102">MGEVREKKEKKVRSDKKTEIKPTIPYALRETIYSTSYITNKSVKDVAEAICNFGLDSKIVMEHLSKHFRRDYMCGKVMYIGNLDKPSLQKEKVECATGWISIRFQGYNYEKINQLSFALNVTTSKATALLLDWSIRNSKFIDRYLRTFVQTTLDPRRMRELKKIMKFINDNNPYEEQITWGRLILTIFEDLKEETDVFTQNISNWIDRNKKE</sequence>
<evidence type="ECO:0000313" key="2">
    <source>
        <dbReference type="Proteomes" id="UP000248214"/>
    </source>
</evidence>
<protein>
    <submittedName>
        <fullName evidence="1">Uncharacterized protein</fullName>
    </submittedName>
</protein>
<name>A0A323TIG6_9BACI</name>
<dbReference type="RefSeq" id="WP_110608555.1">
    <property type="nucleotide sequence ID" value="NZ_PDOD01000001.1"/>
</dbReference>
<reference evidence="1 2" key="1">
    <citation type="submission" date="2017-10" db="EMBL/GenBank/DDBJ databases">
        <title>Bacillus sp. nov., a halophilic bacterium isolated from a Keqin Lake.</title>
        <authorList>
            <person name="Wang H."/>
        </authorList>
    </citation>
    <scope>NUCLEOTIDE SEQUENCE [LARGE SCALE GENOMIC DNA]</scope>
    <source>
        <strain evidence="1 2">KQ-12</strain>
    </source>
</reference>
<keyword evidence="2" id="KW-1185">Reference proteome</keyword>
<organism evidence="1 2">
    <name type="scientific">Salipaludibacillus keqinensis</name>
    <dbReference type="NCBI Taxonomy" id="2045207"/>
    <lineage>
        <taxon>Bacteria</taxon>
        <taxon>Bacillati</taxon>
        <taxon>Bacillota</taxon>
        <taxon>Bacilli</taxon>
        <taxon>Bacillales</taxon>
        <taxon>Bacillaceae</taxon>
    </lineage>
</organism>
<dbReference type="AlphaFoldDB" id="A0A323TIG6"/>
<dbReference type="EMBL" id="PDOD01000001">
    <property type="protein sequence ID" value="PYZ94922.1"/>
    <property type="molecule type" value="Genomic_DNA"/>
</dbReference>